<evidence type="ECO:0000313" key="2">
    <source>
        <dbReference type="EMBL" id="PKI46519.1"/>
    </source>
</evidence>
<feature type="domain" description="FIGL1 N-terminal" evidence="1">
    <location>
        <begin position="9"/>
        <end position="82"/>
    </location>
</feature>
<dbReference type="STRING" id="22663.A0A2I0IR97"/>
<dbReference type="EMBL" id="PGOL01002610">
    <property type="protein sequence ID" value="PKI46519.1"/>
    <property type="molecule type" value="Genomic_DNA"/>
</dbReference>
<comment type="caution">
    <text evidence="2">The sequence shown here is derived from an EMBL/GenBank/DDBJ whole genome shotgun (WGS) entry which is preliminary data.</text>
</comment>
<proteinExistence type="predicted"/>
<sequence length="111" mass="12914">MEKPDGPGKTCWRKEVDVNLKRLHSLLFGAEAAAERGDFSTAHILGLRLLGFLESRTRKDIDEAFIRPIRREAMSNVDAARQNLVAESDRYYHLTSYIRFTFSRQFVRIIR</sequence>
<evidence type="ECO:0000313" key="3">
    <source>
        <dbReference type="Proteomes" id="UP000233551"/>
    </source>
</evidence>
<dbReference type="AlphaFoldDB" id="A0A2I0IR97"/>
<evidence type="ECO:0000259" key="1">
    <source>
        <dbReference type="Pfam" id="PF24347"/>
    </source>
</evidence>
<keyword evidence="3" id="KW-1185">Reference proteome</keyword>
<name>A0A2I0IR97_PUNGR</name>
<gene>
    <name evidence="2" type="ORF">CRG98_033076</name>
</gene>
<organism evidence="2 3">
    <name type="scientific">Punica granatum</name>
    <name type="common">Pomegranate</name>
    <dbReference type="NCBI Taxonomy" id="22663"/>
    <lineage>
        <taxon>Eukaryota</taxon>
        <taxon>Viridiplantae</taxon>
        <taxon>Streptophyta</taxon>
        <taxon>Embryophyta</taxon>
        <taxon>Tracheophyta</taxon>
        <taxon>Spermatophyta</taxon>
        <taxon>Magnoliopsida</taxon>
        <taxon>eudicotyledons</taxon>
        <taxon>Gunneridae</taxon>
        <taxon>Pentapetalae</taxon>
        <taxon>rosids</taxon>
        <taxon>malvids</taxon>
        <taxon>Myrtales</taxon>
        <taxon>Lythraceae</taxon>
        <taxon>Punica</taxon>
    </lineage>
</organism>
<dbReference type="Proteomes" id="UP000233551">
    <property type="component" value="Unassembled WGS sequence"/>
</dbReference>
<accession>A0A2I0IR97</accession>
<dbReference type="InterPro" id="IPR056224">
    <property type="entry name" value="FIGL1_N"/>
</dbReference>
<dbReference type="Pfam" id="PF24347">
    <property type="entry name" value="FIGL1_N"/>
    <property type="match status" value="1"/>
</dbReference>
<reference evidence="2 3" key="1">
    <citation type="submission" date="2017-11" db="EMBL/GenBank/DDBJ databases">
        <title>De-novo sequencing of pomegranate (Punica granatum L.) genome.</title>
        <authorList>
            <person name="Akparov Z."/>
            <person name="Amiraslanov A."/>
            <person name="Hajiyeva S."/>
            <person name="Abbasov M."/>
            <person name="Kaur K."/>
            <person name="Hamwieh A."/>
            <person name="Solovyev V."/>
            <person name="Salamov A."/>
            <person name="Braich B."/>
            <person name="Kosarev P."/>
            <person name="Mahmoud A."/>
            <person name="Hajiyev E."/>
            <person name="Babayeva S."/>
            <person name="Izzatullayeva V."/>
            <person name="Mammadov A."/>
            <person name="Mammadov A."/>
            <person name="Sharifova S."/>
            <person name="Ojaghi J."/>
            <person name="Eynullazada K."/>
            <person name="Bayramov B."/>
            <person name="Abdulazimova A."/>
            <person name="Shahmuradov I."/>
        </authorList>
    </citation>
    <scope>NUCLEOTIDE SEQUENCE [LARGE SCALE GENOMIC DNA]</scope>
    <source>
        <strain evidence="3">cv. AG2017</strain>
        <tissue evidence="2">Leaf</tissue>
    </source>
</reference>
<protein>
    <recommendedName>
        <fullName evidence="1">FIGL1 N-terminal domain-containing protein</fullName>
    </recommendedName>
</protein>